<dbReference type="OrthoDB" id="10266018at2759"/>
<proteinExistence type="inferred from homology"/>
<dbReference type="InterPro" id="IPR013763">
    <property type="entry name" value="Cyclin-like_dom"/>
</dbReference>
<dbReference type="GO" id="GO:0016538">
    <property type="term" value="F:cyclin-dependent protein serine/threonine kinase regulator activity"/>
    <property type="evidence" value="ECO:0007669"/>
    <property type="project" value="InterPro"/>
</dbReference>
<dbReference type="SMART" id="SM00385">
    <property type="entry name" value="CYCLIN"/>
    <property type="match status" value="1"/>
</dbReference>
<name>A0A0F4ZIY3_9PEZI</name>
<feature type="compositionally biased region" description="Low complexity" evidence="4">
    <location>
        <begin position="253"/>
        <end position="263"/>
    </location>
</feature>
<gene>
    <name evidence="6" type="ORF">TD95_005414</name>
</gene>
<dbReference type="InterPro" id="IPR036915">
    <property type="entry name" value="Cyclin-like_sf"/>
</dbReference>
<dbReference type="GO" id="GO:0006357">
    <property type="term" value="P:regulation of transcription by RNA polymerase II"/>
    <property type="evidence" value="ECO:0007669"/>
    <property type="project" value="InterPro"/>
</dbReference>
<evidence type="ECO:0000256" key="3">
    <source>
        <dbReference type="RuleBase" id="RU000383"/>
    </source>
</evidence>
<dbReference type="Gene3D" id="1.10.472.10">
    <property type="entry name" value="Cyclin-like"/>
    <property type="match status" value="2"/>
</dbReference>
<dbReference type="AlphaFoldDB" id="A0A0F4ZIY3"/>
<reference evidence="6 7" key="1">
    <citation type="submission" date="2015-03" db="EMBL/GenBank/DDBJ databases">
        <authorList>
            <person name="Radwan O."/>
            <person name="Al-Naeli F.A."/>
            <person name="Rendon G.A."/>
            <person name="Fields C."/>
        </authorList>
    </citation>
    <scope>NUCLEOTIDE SEQUENCE [LARGE SCALE GENOMIC DNA]</scope>
    <source>
        <strain evidence="6">CR-DP1</strain>
    </source>
</reference>
<dbReference type="EMBL" id="LAEV01000568">
    <property type="protein sequence ID" value="KKA30076.1"/>
    <property type="molecule type" value="Genomic_DNA"/>
</dbReference>
<dbReference type="Proteomes" id="UP000033483">
    <property type="component" value="Unassembled WGS sequence"/>
</dbReference>
<sequence length="335" mass="37969">MSANYWESTHRLNWHFSKDQLATMRRKLEDQNPDLVKTYPLQQQRHLYMFFNYLINNLTKRLSIRQQAIATAQVYMKRYYTRVEIRRTNPYLVAAAALYLAGKIEESPQHIRVIVAEAKSTWPDCLVIDTSRLGECEFALIAEMNSQLIVHHPYRTLHALHADLALTQEDISLAWSLINDSYMTDLPLIADPHIIALTAIMLALIMRPSGPPAHAAPGAPPVVNLASISSAQAALIQATQPAQAHAHAHAHAHAQAQAQAQAQAPPPADVQSKKNMRFSRVQHYITWLAESNVDIEAMVDCTQEMVHLYEVHEQYNYRLTKEQVTRFIKAGGLDR</sequence>
<evidence type="ECO:0000256" key="2">
    <source>
        <dbReference type="ARBA" id="ARBA00014912"/>
    </source>
</evidence>
<dbReference type="InterPro" id="IPR043198">
    <property type="entry name" value="Cyclin/Ssn8"/>
</dbReference>
<dbReference type="SUPFAM" id="SSF47954">
    <property type="entry name" value="Cyclin-like"/>
    <property type="match status" value="2"/>
</dbReference>
<protein>
    <recommendedName>
        <fullName evidence="2">RNA polymerase II holoenzyme cyclin-like subunit</fullName>
    </recommendedName>
</protein>
<evidence type="ECO:0000313" key="6">
    <source>
        <dbReference type="EMBL" id="KKA30076.1"/>
    </source>
</evidence>
<dbReference type="Pfam" id="PF00134">
    <property type="entry name" value="Cyclin_N"/>
    <property type="match status" value="1"/>
</dbReference>
<accession>A0A0F4ZIY3</accession>
<dbReference type="InterPro" id="IPR006671">
    <property type="entry name" value="Cyclin_N"/>
</dbReference>
<organism evidence="6 7">
    <name type="scientific">Thielaviopsis punctulata</name>
    <dbReference type="NCBI Taxonomy" id="72032"/>
    <lineage>
        <taxon>Eukaryota</taxon>
        <taxon>Fungi</taxon>
        <taxon>Dikarya</taxon>
        <taxon>Ascomycota</taxon>
        <taxon>Pezizomycotina</taxon>
        <taxon>Sordariomycetes</taxon>
        <taxon>Hypocreomycetidae</taxon>
        <taxon>Microascales</taxon>
        <taxon>Ceratocystidaceae</taxon>
        <taxon>Thielaviopsis</taxon>
    </lineage>
</organism>
<evidence type="ECO:0000259" key="5">
    <source>
        <dbReference type="SMART" id="SM00385"/>
    </source>
</evidence>
<evidence type="ECO:0000256" key="1">
    <source>
        <dbReference type="ARBA" id="ARBA00008638"/>
    </source>
</evidence>
<dbReference type="PIRSF" id="PIRSF028758">
    <property type="entry name" value="Cyclin, C/H/G types"/>
    <property type="match status" value="1"/>
</dbReference>
<feature type="region of interest" description="Disordered" evidence="4">
    <location>
        <begin position="242"/>
        <end position="272"/>
    </location>
</feature>
<dbReference type="PANTHER" id="PTHR10026">
    <property type="entry name" value="CYCLIN"/>
    <property type="match status" value="1"/>
</dbReference>
<keyword evidence="7" id="KW-1185">Reference proteome</keyword>
<feature type="domain" description="Cyclin-like" evidence="5">
    <location>
        <begin position="53"/>
        <end position="142"/>
    </location>
</feature>
<keyword evidence="3" id="KW-0195">Cyclin</keyword>
<comment type="caution">
    <text evidence="6">The sequence shown here is derived from an EMBL/GenBank/DDBJ whole genome shotgun (WGS) entry which is preliminary data.</text>
</comment>
<comment type="similarity">
    <text evidence="1">Belongs to the cyclin family. Cyclin C subfamily.</text>
</comment>
<evidence type="ECO:0000256" key="4">
    <source>
        <dbReference type="SAM" id="MobiDB-lite"/>
    </source>
</evidence>
<evidence type="ECO:0000313" key="7">
    <source>
        <dbReference type="Proteomes" id="UP000033483"/>
    </source>
</evidence>